<name>A0A8K0J8Y8_9HYPO</name>
<protein>
    <submittedName>
        <fullName evidence="2">Uncharacterized protein</fullName>
    </submittedName>
</protein>
<evidence type="ECO:0000313" key="2">
    <source>
        <dbReference type="EMBL" id="KAG5926129.1"/>
    </source>
</evidence>
<comment type="caution">
    <text evidence="2">The sequence shown here is derived from an EMBL/GenBank/DDBJ whole genome shotgun (WGS) entry which is preliminary data.</text>
</comment>
<dbReference type="AlphaFoldDB" id="A0A8K0J8Y8"/>
<dbReference type="OrthoDB" id="4955452at2759"/>
<feature type="region of interest" description="Disordered" evidence="1">
    <location>
        <begin position="146"/>
        <end position="166"/>
    </location>
</feature>
<accession>A0A8K0J8Y8</accession>
<proteinExistence type="predicted"/>
<organism evidence="2 3">
    <name type="scientific">Claviceps africana</name>
    <dbReference type="NCBI Taxonomy" id="83212"/>
    <lineage>
        <taxon>Eukaryota</taxon>
        <taxon>Fungi</taxon>
        <taxon>Dikarya</taxon>
        <taxon>Ascomycota</taxon>
        <taxon>Pezizomycotina</taxon>
        <taxon>Sordariomycetes</taxon>
        <taxon>Hypocreomycetidae</taxon>
        <taxon>Hypocreales</taxon>
        <taxon>Clavicipitaceae</taxon>
        <taxon>Claviceps</taxon>
    </lineage>
</organism>
<reference evidence="2" key="1">
    <citation type="journal article" date="2020" name="bioRxiv">
        <title>Whole genome comparisons of ergot fungi reveals the divergence and evolution of species within the genus Claviceps are the result of varying mechanisms driving genome evolution and host range expansion.</title>
        <authorList>
            <person name="Wyka S.A."/>
            <person name="Mondo S.J."/>
            <person name="Liu M."/>
            <person name="Dettman J."/>
            <person name="Nalam V."/>
            <person name="Broders K.D."/>
        </authorList>
    </citation>
    <scope>NUCLEOTIDE SEQUENCE</scope>
    <source>
        <strain evidence="2">CCC 489</strain>
    </source>
</reference>
<dbReference type="Proteomes" id="UP000811619">
    <property type="component" value="Unassembled WGS sequence"/>
</dbReference>
<gene>
    <name evidence="2" type="ORF">E4U42_003593</name>
</gene>
<evidence type="ECO:0000256" key="1">
    <source>
        <dbReference type="SAM" id="MobiDB-lite"/>
    </source>
</evidence>
<sequence length="284" mass="31632">MTPSSPLSASLSKTAWLDDDKSINHDEQNTSPLSECLARLQRFCRHVRRRLCPSRRPRGRIVWFDRQMPWMESPARALAEMERLSYTSRDGTHQPRGLRRLLRARSASDERYLVVVSPHDHIFLPVPPEEAPRRSRQETLWNGVARKRRPSVAAEGETSDSDDWYYGSFPPVEQRAPTLPGLEGREKPTPVVVLHERIVPGPSLAARGFSFHAGARASGSSSCGKNDDGIYHGGFDRAPNRGTLAGRAARCVDSVTGRFSRFIMRLSGRMSSCDAPGSPTASLD</sequence>
<dbReference type="EMBL" id="SRPY01000298">
    <property type="protein sequence ID" value="KAG5926129.1"/>
    <property type="molecule type" value="Genomic_DNA"/>
</dbReference>
<evidence type="ECO:0000313" key="3">
    <source>
        <dbReference type="Proteomes" id="UP000811619"/>
    </source>
</evidence>
<keyword evidence="3" id="KW-1185">Reference proteome</keyword>